<dbReference type="PANTHER" id="PTHR11489">
    <property type="entry name" value="40S RIBOSOMAL PROTEIN SA"/>
    <property type="match status" value="1"/>
</dbReference>
<dbReference type="SUPFAM" id="SSF52313">
    <property type="entry name" value="Ribosomal protein S2"/>
    <property type="match status" value="1"/>
</dbReference>
<dbReference type="InterPro" id="IPR001865">
    <property type="entry name" value="Ribosomal_uS2"/>
</dbReference>
<reference evidence="8" key="1">
    <citation type="submission" date="2025-08" db="UniProtKB">
        <authorList>
            <consortium name="RefSeq"/>
        </authorList>
    </citation>
    <scope>IDENTIFICATION</scope>
    <source>
        <strain evidence="8">Airmid</strain>
    </source>
</reference>
<dbReference type="OMA" id="CAYSNIT"/>
<feature type="non-terminal residue" evidence="8">
    <location>
        <position position="1"/>
    </location>
</feature>
<evidence type="ECO:0000313" key="8">
    <source>
        <dbReference type="RefSeq" id="XP_027205449.1"/>
    </source>
</evidence>
<dbReference type="Pfam" id="PF00318">
    <property type="entry name" value="Ribosomal_S2"/>
    <property type="match status" value="2"/>
</dbReference>
<dbReference type="AlphaFoldDB" id="A0A6P6YKM2"/>
<gene>
    <name evidence="8" type="primary">LOC113799057</name>
</gene>
<feature type="non-terminal residue" evidence="8">
    <location>
        <position position="172"/>
    </location>
</feature>
<evidence type="ECO:0000256" key="1">
    <source>
        <dbReference type="ARBA" id="ARBA00006242"/>
    </source>
</evidence>
<organism evidence="7 8">
    <name type="scientific">Dermatophagoides pteronyssinus</name>
    <name type="common">European house dust mite</name>
    <dbReference type="NCBI Taxonomy" id="6956"/>
    <lineage>
        <taxon>Eukaryota</taxon>
        <taxon>Metazoa</taxon>
        <taxon>Ecdysozoa</taxon>
        <taxon>Arthropoda</taxon>
        <taxon>Chelicerata</taxon>
        <taxon>Arachnida</taxon>
        <taxon>Acari</taxon>
        <taxon>Acariformes</taxon>
        <taxon>Sarcoptiformes</taxon>
        <taxon>Astigmata</taxon>
        <taxon>Psoroptidia</taxon>
        <taxon>Analgoidea</taxon>
        <taxon>Pyroglyphidae</taxon>
        <taxon>Dermatophagoidinae</taxon>
        <taxon>Dermatophagoides</taxon>
    </lineage>
</organism>
<dbReference type="GO" id="GO:0015935">
    <property type="term" value="C:small ribosomal subunit"/>
    <property type="evidence" value="ECO:0007669"/>
    <property type="project" value="InterPro"/>
</dbReference>
<dbReference type="Proteomes" id="UP000515146">
    <property type="component" value="Unplaced"/>
</dbReference>
<evidence type="ECO:0000256" key="3">
    <source>
        <dbReference type="ARBA" id="ARBA00023274"/>
    </source>
</evidence>
<dbReference type="InParanoid" id="A0A6P6YKM2"/>
<evidence type="ECO:0000256" key="5">
    <source>
        <dbReference type="ARBA" id="ARBA00035401"/>
    </source>
</evidence>
<evidence type="ECO:0000256" key="4">
    <source>
        <dbReference type="ARBA" id="ARBA00035256"/>
    </source>
</evidence>
<proteinExistence type="inferred from homology"/>
<dbReference type="GO" id="GO:0003735">
    <property type="term" value="F:structural constituent of ribosome"/>
    <property type="evidence" value="ECO:0007669"/>
    <property type="project" value="InterPro"/>
</dbReference>
<dbReference type="InterPro" id="IPR005707">
    <property type="entry name" value="Ribosomal_uS2_euk/arc"/>
</dbReference>
<dbReference type="InterPro" id="IPR023591">
    <property type="entry name" value="Ribosomal_uS2_flav_dom_sf"/>
</dbReference>
<protein>
    <recommendedName>
        <fullName evidence="4">Small ribosomal subunit protein uS2</fullName>
    </recommendedName>
    <alternativeName>
        <fullName evidence="5">40S ribosomal protein SA</fullName>
    </alternativeName>
    <alternativeName>
        <fullName evidence="6">Laminin-binding protein p40</fullName>
    </alternativeName>
</protein>
<dbReference type="RefSeq" id="XP_027205449.1">
    <property type="nucleotide sequence ID" value="XM_027349648.1"/>
</dbReference>
<comment type="similarity">
    <text evidence="1">Belongs to the universal ribosomal protein uS2 family.</text>
</comment>
<dbReference type="Gene3D" id="3.40.50.10490">
    <property type="entry name" value="Glucose-6-phosphate isomerase like protein, domain 1"/>
    <property type="match status" value="1"/>
</dbReference>
<keyword evidence="3" id="KW-0687">Ribonucleoprotein</keyword>
<name>A0A6P6YKM2_DERPT</name>
<keyword evidence="2" id="KW-0689">Ribosomal protein</keyword>
<evidence type="ECO:0000256" key="2">
    <source>
        <dbReference type="ARBA" id="ARBA00022980"/>
    </source>
</evidence>
<dbReference type="FunFam" id="3.40.50.10490:FF:000030">
    <property type="entry name" value="30S ribosomal protein S2"/>
    <property type="match status" value="1"/>
</dbReference>
<dbReference type="KEGG" id="dpte:113799057"/>
<evidence type="ECO:0000313" key="7">
    <source>
        <dbReference type="Proteomes" id="UP000515146"/>
    </source>
</evidence>
<sequence length="172" mass="18786">VGANTASNKMTPYVFSRTHGGVHIIDIGKTFDKIHLAARIFAAVKNPSNVCVVGGQEYAARAVMRFCQLTGAVAAPTHWVPGTLTNQITRQFMEPRLLIVCDPKMDAQAVRECAYSNITVVAFCNTNDSLSYVDVAIPLNHTSQKALALGLWALAREIIRVSGSLLRNENWD</sequence>
<dbReference type="OrthoDB" id="414863at2759"/>
<keyword evidence="7" id="KW-1185">Reference proteome</keyword>
<accession>A0A6P6YKM2</accession>
<evidence type="ECO:0000256" key="6">
    <source>
        <dbReference type="ARBA" id="ARBA00075251"/>
    </source>
</evidence>
<dbReference type="PRINTS" id="PR00395">
    <property type="entry name" value="RIBOSOMALS2"/>
</dbReference>
<dbReference type="GO" id="GO:0006412">
    <property type="term" value="P:translation"/>
    <property type="evidence" value="ECO:0007669"/>
    <property type="project" value="InterPro"/>
</dbReference>